<dbReference type="PANTHER" id="PTHR30213:SF0">
    <property type="entry name" value="UPF0761 MEMBRANE PROTEIN YIHY"/>
    <property type="match status" value="1"/>
</dbReference>
<evidence type="ECO:0000256" key="4">
    <source>
        <dbReference type="ARBA" id="ARBA00022989"/>
    </source>
</evidence>
<feature type="region of interest" description="Disordered" evidence="6">
    <location>
        <begin position="37"/>
        <end position="65"/>
    </location>
</feature>
<dbReference type="PANTHER" id="PTHR30213">
    <property type="entry name" value="INNER MEMBRANE PROTEIN YHJD"/>
    <property type="match status" value="1"/>
</dbReference>
<feature type="compositionally biased region" description="Basic and acidic residues" evidence="6">
    <location>
        <begin position="54"/>
        <end position="65"/>
    </location>
</feature>
<feature type="transmembrane region" description="Helical" evidence="7">
    <location>
        <begin position="88"/>
        <end position="117"/>
    </location>
</feature>
<dbReference type="GO" id="GO:0005886">
    <property type="term" value="C:plasma membrane"/>
    <property type="evidence" value="ECO:0007669"/>
    <property type="project" value="UniProtKB-SubCell"/>
</dbReference>
<dbReference type="Pfam" id="PF03631">
    <property type="entry name" value="Virul_fac_BrkB"/>
    <property type="match status" value="1"/>
</dbReference>
<feature type="region of interest" description="Disordered" evidence="6">
    <location>
        <begin position="337"/>
        <end position="367"/>
    </location>
</feature>
<feature type="transmembrane region" description="Helical" evidence="7">
    <location>
        <begin position="155"/>
        <end position="173"/>
    </location>
</feature>
<feature type="transmembrane region" description="Helical" evidence="7">
    <location>
        <begin position="273"/>
        <end position="295"/>
    </location>
</feature>
<gene>
    <name evidence="8" type="ORF">GCM10010136_19070</name>
</gene>
<comment type="caution">
    <text evidence="8">The sequence shown here is derived from an EMBL/GenBank/DDBJ whole genome shotgun (WGS) entry which is preliminary data.</text>
</comment>
<reference evidence="8" key="2">
    <citation type="submission" date="2020-09" db="EMBL/GenBank/DDBJ databases">
        <authorList>
            <person name="Sun Q."/>
            <person name="Kim S."/>
        </authorList>
    </citation>
    <scope>NUCLEOTIDE SEQUENCE</scope>
    <source>
        <strain evidence="8">KCTC 42097</strain>
    </source>
</reference>
<keyword evidence="5 7" id="KW-0472">Membrane</keyword>
<proteinExistence type="predicted"/>
<dbReference type="NCBIfam" id="TIGR00765">
    <property type="entry name" value="yihY_not_rbn"/>
    <property type="match status" value="1"/>
</dbReference>
<accession>A0A8J3GHF6</accession>
<evidence type="ECO:0008006" key="10">
    <source>
        <dbReference type="Google" id="ProtNLM"/>
    </source>
</evidence>
<keyword evidence="9" id="KW-1185">Reference proteome</keyword>
<comment type="subcellular location">
    <subcellularLocation>
        <location evidence="1">Cell membrane</location>
        <topology evidence="1">Multi-pass membrane protein</topology>
    </subcellularLocation>
</comment>
<evidence type="ECO:0000313" key="9">
    <source>
        <dbReference type="Proteomes" id="UP000641137"/>
    </source>
</evidence>
<name>A0A8J3GHF6_9HYPH</name>
<evidence type="ECO:0000256" key="2">
    <source>
        <dbReference type="ARBA" id="ARBA00022475"/>
    </source>
</evidence>
<dbReference type="EMBL" id="BMZO01000005">
    <property type="protein sequence ID" value="GHC71658.1"/>
    <property type="molecule type" value="Genomic_DNA"/>
</dbReference>
<evidence type="ECO:0000256" key="7">
    <source>
        <dbReference type="SAM" id="Phobius"/>
    </source>
</evidence>
<evidence type="ECO:0000256" key="5">
    <source>
        <dbReference type="ARBA" id="ARBA00023136"/>
    </source>
</evidence>
<dbReference type="InterPro" id="IPR017039">
    <property type="entry name" value="Virul_fac_BrkB"/>
</dbReference>
<keyword evidence="3 7" id="KW-0812">Transmembrane</keyword>
<evidence type="ECO:0000256" key="3">
    <source>
        <dbReference type="ARBA" id="ARBA00022692"/>
    </source>
</evidence>
<protein>
    <recommendedName>
        <fullName evidence="10">YihY/virulence factor BrkB family protein</fullName>
    </recommendedName>
</protein>
<dbReference type="Proteomes" id="UP000641137">
    <property type="component" value="Unassembled WGS sequence"/>
</dbReference>
<evidence type="ECO:0000256" key="6">
    <source>
        <dbReference type="SAM" id="MobiDB-lite"/>
    </source>
</evidence>
<evidence type="ECO:0000313" key="8">
    <source>
        <dbReference type="EMBL" id="GHC71658.1"/>
    </source>
</evidence>
<feature type="transmembrane region" description="Helical" evidence="7">
    <location>
        <begin position="307"/>
        <end position="329"/>
    </location>
</feature>
<keyword evidence="2" id="KW-1003">Cell membrane</keyword>
<feature type="transmembrane region" description="Helical" evidence="7">
    <location>
        <begin position="242"/>
        <end position="261"/>
    </location>
</feature>
<dbReference type="RefSeq" id="WP_189489745.1">
    <property type="nucleotide sequence ID" value="NZ_BMZO01000005.1"/>
</dbReference>
<sequence length="367" mass="40235">MRRAEHERTPPSSNHSSASLVWLLALAASAMLLSRRPARRDEPVSEADTPLQKADLHGRDAEKPHEIPPRGWADILIRTYEEFLNDRLMLVAAGLTFYVLLAIFPAISALVSIYGLFADPGTVAEHLQLLSGVVPAGGLDILRETLMQLTEQGRAGLSLGLILGLGIALWSTNSGMKTLIDALNIVYGEREKRSFVKLTLISLGFTLFMLIFMVTALAAVVILPTLLNFVGLGGLENWLLTLRWPIVLVLVAGLTALVFRYGPSRERARWRWVTWGAGLASVLWVGISILFSWYVENFASYDETYGSLGAAIGFMTWIWISAIVILLGAELNAELEHQTSRDTTTPPEKPIGERGAVMADTVGETRG</sequence>
<dbReference type="AlphaFoldDB" id="A0A8J3GHF6"/>
<organism evidence="8 9">
    <name type="scientific">Limoniibacter endophyticus</name>
    <dbReference type="NCBI Taxonomy" id="1565040"/>
    <lineage>
        <taxon>Bacteria</taxon>
        <taxon>Pseudomonadati</taxon>
        <taxon>Pseudomonadota</taxon>
        <taxon>Alphaproteobacteria</taxon>
        <taxon>Hyphomicrobiales</taxon>
        <taxon>Bartonellaceae</taxon>
        <taxon>Limoniibacter</taxon>
    </lineage>
</organism>
<reference evidence="8" key="1">
    <citation type="journal article" date="2014" name="Int. J. Syst. Evol. Microbiol.">
        <title>Complete genome sequence of Corynebacterium casei LMG S-19264T (=DSM 44701T), isolated from a smear-ripened cheese.</title>
        <authorList>
            <consortium name="US DOE Joint Genome Institute (JGI-PGF)"/>
            <person name="Walter F."/>
            <person name="Albersmeier A."/>
            <person name="Kalinowski J."/>
            <person name="Ruckert C."/>
        </authorList>
    </citation>
    <scope>NUCLEOTIDE SEQUENCE</scope>
    <source>
        <strain evidence="8">KCTC 42097</strain>
    </source>
</reference>
<feature type="transmembrane region" description="Helical" evidence="7">
    <location>
        <begin position="194"/>
        <end position="222"/>
    </location>
</feature>
<evidence type="ECO:0000256" key="1">
    <source>
        <dbReference type="ARBA" id="ARBA00004651"/>
    </source>
</evidence>
<keyword evidence="4 7" id="KW-1133">Transmembrane helix</keyword>